<dbReference type="InterPro" id="IPR007498">
    <property type="entry name" value="PqiA-like"/>
</dbReference>
<feature type="transmembrane region" description="Helical" evidence="1">
    <location>
        <begin position="34"/>
        <end position="60"/>
    </location>
</feature>
<dbReference type="Pfam" id="PF04403">
    <property type="entry name" value="PqiA"/>
    <property type="match status" value="1"/>
</dbReference>
<evidence type="ECO:0000313" key="3">
    <source>
        <dbReference type="Proteomes" id="UP000555836"/>
    </source>
</evidence>
<protein>
    <submittedName>
        <fullName evidence="2">Paraquat-inducible protein A</fullName>
    </submittedName>
</protein>
<dbReference type="AlphaFoldDB" id="A0A7Y0SBM6"/>
<keyword evidence="1" id="KW-1133">Transmembrane helix</keyword>
<organism evidence="2 3">
    <name type="scientific">Vibrio parahaemolyticus</name>
    <dbReference type="NCBI Taxonomy" id="670"/>
    <lineage>
        <taxon>Bacteria</taxon>
        <taxon>Pseudomonadati</taxon>
        <taxon>Pseudomonadota</taxon>
        <taxon>Gammaproteobacteria</taxon>
        <taxon>Vibrionales</taxon>
        <taxon>Vibrionaceae</taxon>
        <taxon>Vibrio</taxon>
    </lineage>
</organism>
<reference evidence="2 3" key="1">
    <citation type="submission" date="2020-04" db="EMBL/GenBank/DDBJ databases">
        <title>Whole-genome sequencing of Vibrio spp. from China reveals different genetic environments of blaCTX-M-14 among diverse lineages.</title>
        <authorList>
            <person name="Zheng Z."/>
            <person name="Ye L."/>
            <person name="Chen S."/>
        </authorList>
    </citation>
    <scope>NUCLEOTIDE SEQUENCE [LARGE SCALE GENOMIC DNA]</scope>
    <source>
        <strain evidence="2 3">Vb0574</strain>
    </source>
</reference>
<keyword evidence="1" id="KW-0812">Transmembrane</keyword>
<dbReference type="Proteomes" id="UP000555836">
    <property type="component" value="Unassembled WGS sequence"/>
</dbReference>
<evidence type="ECO:0000313" key="2">
    <source>
        <dbReference type="EMBL" id="NMU29946.1"/>
    </source>
</evidence>
<accession>A0A7Y0SBM6</accession>
<feature type="non-terminal residue" evidence="2">
    <location>
        <position position="1"/>
    </location>
</feature>
<gene>
    <name evidence="2" type="ORF">HKB21_30505</name>
</gene>
<feature type="non-terminal residue" evidence="2">
    <location>
        <position position="103"/>
    </location>
</feature>
<keyword evidence="1" id="KW-0472">Membrane</keyword>
<proteinExistence type="predicted"/>
<name>A0A7Y0SBM6_VIBPH</name>
<feature type="transmembrane region" description="Helical" evidence="1">
    <location>
        <begin position="80"/>
        <end position="102"/>
    </location>
</feature>
<comment type="caution">
    <text evidence="2">The sequence shown here is derived from an EMBL/GenBank/DDBJ whole genome shotgun (WGS) entry which is preliminary data.</text>
</comment>
<evidence type="ECO:0000256" key="1">
    <source>
        <dbReference type="SAM" id="Phobius"/>
    </source>
</evidence>
<sequence>LSISFPFMSFSVQGLSQEITLLHAAKMLAEFQNVLLGVLLLATVIVLPAIYVGLILFLHLEALKARKHTPSRKQQRMAKVLCRLLFRVEPWLMVDVFLIGVLV</sequence>
<dbReference type="EMBL" id="JABCLD010002289">
    <property type="protein sequence ID" value="NMU29946.1"/>
    <property type="molecule type" value="Genomic_DNA"/>
</dbReference>